<dbReference type="InParanoid" id="G2Y0C2"/>
<feature type="region of interest" description="Disordered" evidence="1">
    <location>
        <begin position="1"/>
        <end position="24"/>
    </location>
</feature>
<dbReference type="AlphaFoldDB" id="G2Y0C2"/>
<dbReference type="Proteomes" id="UP000008177">
    <property type="component" value="Unplaced contigs"/>
</dbReference>
<reference evidence="3" key="1">
    <citation type="journal article" date="2011" name="PLoS Genet.">
        <title>Genomic analysis of the necrotrophic fungal pathogens Sclerotinia sclerotiorum and Botrytis cinerea.</title>
        <authorList>
            <person name="Amselem J."/>
            <person name="Cuomo C.A."/>
            <person name="van Kan J.A."/>
            <person name="Viaud M."/>
            <person name="Benito E.P."/>
            <person name="Couloux A."/>
            <person name="Coutinho P.M."/>
            <person name="de Vries R.P."/>
            <person name="Dyer P.S."/>
            <person name="Fillinger S."/>
            <person name="Fournier E."/>
            <person name="Gout L."/>
            <person name="Hahn M."/>
            <person name="Kohn L."/>
            <person name="Lapalu N."/>
            <person name="Plummer K.M."/>
            <person name="Pradier J.M."/>
            <person name="Quevillon E."/>
            <person name="Sharon A."/>
            <person name="Simon A."/>
            <person name="ten Have A."/>
            <person name="Tudzynski B."/>
            <person name="Tudzynski P."/>
            <person name="Wincker P."/>
            <person name="Andrew M."/>
            <person name="Anthouard V."/>
            <person name="Beever R.E."/>
            <person name="Beffa R."/>
            <person name="Benoit I."/>
            <person name="Bouzid O."/>
            <person name="Brault B."/>
            <person name="Chen Z."/>
            <person name="Choquer M."/>
            <person name="Collemare J."/>
            <person name="Cotton P."/>
            <person name="Danchin E.G."/>
            <person name="Da Silva C."/>
            <person name="Gautier A."/>
            <person name="Giraud C."/>
            <person name="Giraud T."/>
            <person name="Gonzalez C."/>
            <person name="Grossetete S."/>
            <person name="Guldener U."/>
            <person name="Henrissat B."/>
            <person name="Howlett B.J."/>
            <person name="Kodira C."/>
            <person name="Kretschmer M."/>
            <person name="Lappartient A."/>
            <person name="Leroch M."/>
            <person name="Levis C."/>
            <person name="Mauceli E."/>
            <person name="Neuveglise C."/>
            <person name="Oeser B."/>
            <person name="Pearson M."/>
            <person name="Poulain J."/>
            <person name="Poussereau N."/>
            <person name="Quesneville H."/>
            <person name="Rascle C."/>
            <person name="Schumacher J."/>
            <person name="Segurens B."/>
            <person name="Sexton A."/>
            <person name="Silva E."/>
            <person name="Sirven C."/>
            <person name="Soanes D.M."/>
            <person name="Talbot N.J."/>
            <person name="Templeton M."/>
            <person name="Yandava C."/>
            <person name="Yarden O."/>
            <person name="Zeng Q."/>
            <person name="Rollins J.A."/>
            <person name="Lebrun M.H."/>
            <person name="Dickman M."/>
        </authorList>
    </citation>
    <scope>NUCLEOTIDE SEQUENCE [LARGE SCALE GENOMIC DNA]</scope>
    <source>
        <strain evidence="3">T4</strain>
    </source>
</reference>
<sequence length="41" mass="4691">MSPASNKQQATLHQIQSGISVTTPYHMILQSRRIDRNPKKE</sequence>
<name>G2Y0C2_BOTF4</name>
<organism evidence="2 3">
    <name type="scientific">Botryotinia fuckeliana (strain T4)</name>
    <name type="common">Noble rot fungus</name>
    <name type="synonym">Botrytis cinerea</name>
    <dbReference type="NCBI Taxonomy" id="999810"/>
    <lineage>
        <taxon>Eukaryota</taxon>
        <taxon>Fungi</taxon>
        <taxon>Dikarya</taxon>
        <taxon>Ascomycota</taxon>
        <taxon>Pezizomycotina</taxon>
        <taxon>Leotiomycetes</taxon>
        <taxon>Helotiales</taxon>
        <taxon>Sclerotiniaceae</taxon>
        <taxon>Botrytis</taxon>
    </lineage>
</organism>
<evidence type="ECO:0000313" key="2">
    <source>
        <dbReference type="EMBL" id="CCD46087.1"/>
    </source>
</evidence>
<evidence type="ECO:0000256" key="1">
    <source>
        <dbReference type="SAM" id="MobiDB-lite"/>
    </source>
</evidence>
<accession>G2Y0C2</accession>
<gene>
    <name evidence="2" type="ORF">BofuT4_uP116370.1</name>
</gene>
<feature type="compositionally biased region" description="Polar residues" evidence="1">
    <location>
        <begin position="1"/>
        <end position="23"/>
    </location>
</feature>
<proteinExistence type="predicted"/>
<dbReference type="EMBL" id="FQ790281">
    <property type="protein sequence ID" value="CCD46087.1"/>
    <property type="molecule type" value="Genomic_DNA"/>
</dbReference>
<protein>
    <submittedName>
        <fullName evidence="2">Uncharacterized protein</fullName>
    </submittedName>
</protein>
<evidence type="ECO:0000313" key="3">
    <source>
        <dbReference type="Proteomes" id="UP000008177"/>
    </source>
</evidence>
<dbReference type="HOGENOM" id="CLU_3279367_0_0_1"/>